<dbReference type="InterPro" id="IPR051533">
    <property type="entry name" value="WaaL-like"/>
</dbReference>
<keyword evidence="4 5" id="KW-0472">Membrane</keyword>
<dbReference type="PANTHER" id="PTHR37422:SF21">
    <property type="entry name" value="EXOQ-LIKE PROTEIN"/>
    <property type="match status" value="1"/>
</dbReference>
<proteinExistence type="predicted"/>
<keyword evidence="3 5" id="KW-1133">Transmembrane helix</keyword>
<evidence type="ECO:0000313" key="9">
    <source>
        <dbReference type="EMBL" id="TKK13038.1"/>
    </source>
</evidence>
<dbReference type="InterPro" id="IPR021797">
    <property type="entry name" value="Wzy_C_2"/>
</dbReference>
<dbReference type="PANTHER" id="PTHR37422">
    <property type="entry name" value="TEICHURONIC ACID BIOSYNTHESIS PROTEIN TUAE"/>
    <property type="match status" value="1"/>
</dbReference>
<evidence type="ECO:0000313" key="10">
    <source>
        <dbReference type="Proteomes" id="UP000306327"/>
    </source>
</evidence>
<dbReference type="Pfam" id="PF04932">
    <property type="entry name" value="Wzy_C"/>
    <property type="match status" value="1"/>
</dbReference>
<dbReference type="GO" id="GO:0016020">
    <property type="term" value="C:membrane"/>
    <property type="evidence" value="ECO:0007669"/>
    <property type="project" value="UniProtKB-SubCell"/>
</dbReference>
<evidence type="ECO:0000256" key="5">
    <source>
        <dbReference type="SAM" id="Phobius"/>
    </source>
</evidence>
<feature type="transmembrane region" description="Helical" evidence="5">
    <location>
        <begin position="407"/>
        <end position="425"/>
    </location>
</feature>
<evidence type="ECO:0008006" key="11">
    <source>
        <dbReference type="Google" id="ProtNLM"/>
    </source>
</evidence>
<feature type="transmembrane region" description="Helical" evidence="5">
    <location>
        <begin position="21"/>
        <end position="42"/>
    </location>
</feature>
<dbReference type="Pfam" id="PF15864">
    <property type="entry name" value="PglL_A"/>
    <property type="match status" value="1"/>
</dbReference>
<feature type="transmembrane region" description="Helical" evidence="5">
    <location>
        <begin position="249"/>
        <end position="267"/>
    </location>
</feature>
<reference evidence="9 10" key="1">
    <citation type="journal article" date="2019" name="Sci. Rep.">
        <title>Differences in resource use lead to coexistence of seed-transmitted microbial populations.</title>
        <authorList>
            <person name="Torres-Cortes G."/>
            <person name="Garcia B.J."/>
            <person name="Compant S."/>
            <person name="Rezki S."/>
            <person name="Jones P."/>
            <person name="Preveaux A."/>
            <person name="Briand M."/>
            <person name="Roulet A."/>
            <person name="Bouchez O."/>
            <person name="Jacobson D."/>
            <person name="Barret M."/>
        </authorList>
    </citation>
    <scope>NUCLEOTIDE SEQUENCE [LARGE SCALE GENOMIC DNA]</scope>
    <source>
        <strain evidence="9 10">CFBP13530</strain>
    </source>
</reference>
<feature type="transmembrane region" description="Helical" evidence="5">
    <location>
        <begin position="370"/>
        <end position="395"/>
    </location>
</feature>
<dbReference type="AlphaFoldDB" id="A0AB38NXU8"/>
<dbReference type="InterPro" id="IPR031726">
    <property type="entry name" value="PglL_A"/>
</dbReference>
<feature type="transmembrane region" description="Helical" evidence="5">
    <location>
        <begin position="136"/>
        <end position="160"/>
    </location>
</feature>
<evidence type="ECO:0000256" key="1">
    <source>
        <dbReference type="ARBA" id="ARBA00004141"/>
    </source>
</evidence>
<evidence type="ECO:0000259" key="8">
    <source>
        <dbReference type="Pfam" id="PF15864"/>
    </source>
</evidence>
<feature type="transmembrane region" description="Helical" evidence="5">
    <location>
        <begin position="224"/>
        <end position="243"/>
    </location>
</feature>
<keyword evidence="2 5" id="KW-0812">Transmembrane</keyword>
<evidence type="ECO:0000256" key="4">
    <source>
        <dbReference type="ARBA" id="ARBA00023136"/>
    </source>
</evidence>
<comment type="subcellular location">
    <subcellularLocation>
        <location evidence="1">Membrane</location>
        <topology evidence="1">Multi-pass membrane protein</topology>
    </subcellularLocation>
</comment>
<evidence type="ECO:0000256" key="2">
    <source>
        <dbReference type="ARBA" id="ARBA00022692"/>
    </source>
</evidence>
<evidence type="ECO:0000259" key="7">
    <source>
        <dbReference type="Pfam" id="PF11846"/>
    </source>
</evidence>
<feature type="domain" description="Virulence factor membrane-bound polymerase C-terminal" evidence="7">
    <location>
        <begin position="410"/>
        <end position="589"/>
    </location>
</feature>
<dbReference type="InterPro" id="IPR007016">
    <property type="entry name" value="O-antigen_ligase-rel_domated"/>
</dbReference>
<dbReference type="Pfam" id="PF11846">
    <property type="entry name" value="Wzy_C_2"/>
    <property type="match status" value="1"/>
</dbReference>
<feature type="transmembrane region" description="Helical" evidence="5">
    <location>
        <begin position="103"/>
        <end position="124"/>
    </location>
</feature>
<feature type="transmembrane region" description="Helical" evidence="5">
    <location>
        <begin position="80"/>
        <end position="97"/>
    </location>
</feature>
<feature type="transmembrane region" description="Helical" evidence="5">
    <location>
        <begin position="279"/>
        <end position="300"/>
    </location>
</feature>
<feature type="transmembrane region" description="Helical" evidence="5">
    <location>
        <begin position="48"/>
        <end position="68"/>
    </location>
</feature>
<sequence length="600" mass="66213">MTPSLLPAGRQSRQCPVLQTAAATLLCVWLCLLLHIPLYNVGGGEGVWLPWNILAWAVAVTVVLLTALLTPAGRLVITPVARLLFLAVALLTLPVMWCPQSEWVIYSLPRLYGLWGGALFYLALLQCRFSDRTTRLLLLCVTFAALVQGLTVLAGLYYPTLLSPLSQAFLKTGGRQPLGIFQQVNVTASFLATGLALALALFYRQSLCRAIRPAGVSASLLFRMKAAYLLILMTFLPCVLVLTRSRIGWLGGLMVYLIAIVTAVLTARRQRGRARGLSVWCPAAMVLFPLAGIVAGLLLMNCSVVQAIDHGGSNHQRWLTLKVTWEMIRQHPWAGWGTGSFMMQFQHYIATYRHPNPNRELMGHPHNEILYVWVEGGIVALAGLMVAGGAAVMLLKKNGSHTHRLMAVAMLPVLLHTLVEYPLYLSVPHALTLQLIALSLDRSGQRTGPAVPGTHVTGVSKIAGAGLRCVIVAGCIWMLGSLHGTYRVNALLSCFEAGQLAQGRTIPAADVPWMLRSRYEADRLGMELEAYNRSGDLRLLRDYIRDNARWLRTHTDPDNYAVQADVLRYLHRDAESCRYEREAKLMFPGTGRFRDYNSCP</sequence>
<accession>A0AB38NXU8</accession>
<feature type="transmembrane region" description="Helical" evidence="5">
    <location>
        <begin position="180"/>
        <end position="203"/>
    </location>
</feature>
<evidence type="ECO:0000259" key="6">
    <source>
        <dbReference type="Pfam" id="PF04932"/>
    </source>
</evidence>
<feature type="domain" description="O-antigen ligase-related" evidence="6">
    <location>
        <begin position="233"/>
        <end position="384"/>
    </location>
</feature>
<dbReference type="EMBL" id="QGAL01000015">
    <property type="protein sequence ID" value="TKK13038.1"/>
    <property type="molecule type" value="Genomic_DNA"/>
</dbReference>
<feature type="domain" description="Protein glycosylation ligase" evidence="8">
    <location>
        <begin position="177"/>
        <end position="202"/>
    </location>
</feature>
<name>A0AB38NXU8_9ENTR</name>
<organism evidence="9 10">
    <name type="scientific">Enterobacter cancerogenus</name>
    <dbReference type="NCBI Taxonomy" id="69218"/>
    <lineage>
        <taxon>Bacteria</taxon>
        <taxon>Pseudomonadati</taxon>
        <taxon>Pseudomonadota</taxon>
        <taxon>Gammaproteobacteria</taxon>
        <taxon>Enterobacterales</taxon>
        <taxon>Enterobacteriaceae</taxon>
        <taxon>Enterobacter</taxon>
        <taxon>Enterobacter cloacae complex</taxon>
    </lineage>
</organism>
<gene>
    <name evidence="9" type="ORF">EcCFBP13530_23180</name>
</gene>
<dbReference type="Proteomes" id="UP000306327">
    <property type="component" value="Unassembled WGS sequence"/>
</dbReference>
<evidence type="ECO:0000256" key="3">
    <source>
        <dbReference type="ARBA" id="ARBA00022989"/>
    </source>
</evidence>
<comment type="caution">
    <text evidence="9">The sequence shown here is derived from an EMBL/GenBank/DDBJ whole genome shotgun (WGS) entry which is preliminary data.</text>
</comment>
<protein>
    <recommendedName>
        <fullName evidence="11">O-antigen polymerase</fullName>
    </recommendedName>
</protein>
<dbReference type="RefSeq" id="WP_137273560.1">
    <property type="nucleotide sequence ID" value="NZ_QGAL01000015.1"/>
</dbReference>